<accession>A0A2K6WL98</accession>
<name>A0A2K6WL98_ONCVO</name>
<dbReference type="AlphaFoldDB" id="A0A2K6WL98"/>
<dbReference type="EnsemblMetazoa" id="OVOC9454.1">
    <property type="protein sequence ID" value="OVOC9454.1"/>
    <property type="gene ID" value="WBGene00246263"/>
</dbReference>
<protein>
    <submittedName>
        <fullName evidence="1">Uncharacterized protein</fullName>
    </submittedName>
</protein>
<organism evidence="1 2">
    <name type="scientific">Onchocerca volvulus</name>
    <dbReference type="NCBI Taxonomy" id="6282"/>
    <lineage>
        <taxon>Eukaryota</taxon>
        <taxon>Metazoa</taxon>
        <taxon>Ecdysozoa</taxon>
        <taxon>Nematoda</taxon>
        <taxon>Chromadorea</taxon>
        <taxon>Rhabditida</taxon>
        <taxon>Spirurina</taxon>
        <taxon>Spiruromorpha</taxon>
        <taxon>Filarioidea</taxon>
        <taxon>Onchocercidae</taxon>
        <taxon>Onchocerca</taxon>
    </lineage>
</organism>
<evidence type="ECO:0000313" key="2">
    <source>
        <dbReference type="Proteomes" id="UP000024404"/>
    </source>
</evidence>
<proteinExistence type="predicted"/>
<sequence length="413" mass="46249">MEGINLDGFIYDCSPNSIRTIYCSLIGEVCIDERTEIINRNRKLNVGMWCRFKAYRKKTGEWFAQKILLMAYPRLKCVIKEDKCIVKGTAVVCNISRDGGYLWNDYIGLIAIEGQMINQLKSLTAVEFQAVPFRKNGTSAYFIGKEINVESESIFQSEVLIFIRNAEIKEDGRAHVSGCTITLLDIACSTPPVIGTTMSIIYYKAYNDNTSGIGIYATTDSSIVAGIRDDFFTTKRYFETDAEDAEVERFDDAREDLSMLSNQSQVMDDEIFGLQIDMSESPIESFVEFSATDENIDSSKVVSPLANDNNRSMNQIPELCSSLNSFILDSELNSGDKFPSSSFAKKEMIDEMIMICDPELASSSTDIPAESKKEFMKLDKDKNNAKCNNINGLTNLSQNNVRTGKEELCDGSK</sequence>
<keyword evidence="2" id="KW-1185">Reference proteome</keyword>
<dbReference type="Proteomes" id="UP000024404">
    <property type="component" value="Unassembled WGS sequence"/>
</dbReference>
<dbReference type="EnsemblMetazoa" id="OVOC9454.2">
    <property type="protein sequence ID" value="OVOC9454.2"/>
    <property type="gene ID" value="WBGene00246263"/>
</dbReference>
<evidence type="ECO:0000313" key="1">
    <source>
        <dbReference type="EnsemblMetazoa" id="OVOC9454.2"/>
    </source>
</evidence>
<dbReference type="EMBL" id="CMVM020000276">
    <property type="status" value="NOT_ANNOTATED_CDS"/>
    <property type="molecule type" value="Genomic_DNA"/>
</dbReference>
<dbReference type="OMA" id="YYRAYND"/>
<reference evidence="1" key="2">
    <citation type="submission" date="2018-02" db="UniProtKB">
        <authorList>
            <consortium name="EnsemblMetazoa"/>
        </authorList>
    </citation>
    <scope>IDENTIFICATION</scope>
</reference>
<reference evidence="2" key="1">
    <citation type="submission" date="2013-10" db="EMBL/GenBank/DDBJ databases">
        <title>Genome sequencing of Onchocerca volvulus.</title>
        <authorList>
            <person name="Cotton J."/>
            <person name="Tsai J."/>
            <person name="Stanley E."/>
            <person name="Tracey A."/>
            <person name="Holroyd N."/>
            <person name="Lustigman S."/>
            <person name="Berriman M."/>
        </authorList>
    </citation>
    <scope>NUCLEOTIDE SEQUENCE</scope>
</reference>